<dbReference type="Ensembl" id="ENSCSET00000022377.1">
    <property type="protein sequence ID" value="ENSCSEP00000022098.1"/>
    <property type="gene ID" value="ENSCSEG00000014076.1"/>
</dbReference>
<feature type="region of interest" description="Disordered" evidence="14">
    <location>
        <begin position="178"/>
        <end position="206"/>
    </location>
</feature>
<dbReference type="PROSITE" id="PS50278">
    <property type="entry name" value="PDGF_2"/>
    <property type="match status" value="1"/>
</dbReference>
<proteinExistence type="inferred from homology"/>
<feature type="compositionally biased region" description="Basic residues" evidence="14">
    <location>
        <begin position="185"/>
        <end position="195"/>
    </location>
</feature>
<dbReference type="GO" id="GO:0016020">
    <property type="term" value="C:membrane"/>
    <property type="evidence" value="ECO:0007669"/>
    <property type="project" value="InterPro"/>
</dbReference>
<dbReference type="PANTHER" id="PTHR11633:SF3">
    <property type="entry name" value="PLATELET-DERIVED GROWTH FACTOR SUBUNIT A"/>
    <property type="match status" value="1"/>
</dbReference>
<dbReference type="GO" id="GO:0008083">
    <property type="term" value="F:growth factor activity"/>
    <property type="evidence" value="ECO:0007669"/>
    <property type="project" value="UniProtKB-KW"/>
</dbReference>
<protein>
    <recommendedName>
        <fullName evidence="10">Platelet-derived growth factor subunit A</fullName>
    </recommendedName>
    <alternativeName>
        <fullName evidence="12">Platelet-derived growth factor A chain</fullName>
    </alternativeName>
    <alternativeName>
        <fullName evidence="11">Platelet-derived growth factor alpha polypeptide</fullName>
    </alternativeName>
</protein>
<keyword evidence="9" id="KW-0497">Mitogen</keyword>
<keyword evidence="4" id="KW-0964">Secreted</keyword>
<keyword evidence="8" id="KW-0325">Glycoprotein</keyword>
<evidence type="ECO:0000256" key="1">
    <source>
        <dbReference type="ARBA" id="ARBA00004613"/>
    </source>
</evidence>
<dbReference type="GO" id="GO:0005161">
    <property type="term" value="F:platelet-derived growth factor receptor binding"/>
    <property type="evidence" value="ECO:0007669"/>
    <property type="project" value="TreeGrafter"/>
</dbReference>
<evidence type="ECO:0000256" key="13">
    <source>
        <dbReference type="RuleBase" id="RU003818"/>
    </source>
</evidence>
<dbReference type="InterPro" id="IPR023581">
    <property type="entry name" value="PD_growth_factor_CS"/>
</dbReference>
<dbReference type="GO" id="GO:0070374">
    <property type="term" value="P:positive regulation of ERK1 and ERK2 cascade"/>
    <property type="evidence" value="ECO:0007669"/>
    <property type="project" value="TreeGrafter"/>
</dbReference>
<evidence type="ECO:0000256" key="5">
    <source>
        <dbReference type="ARBA" id="ARBA00022729"/>
    </source>
</evidence>
<dbReference type="GO" id="GO:0005615">
    <property type="term" value="C:extracellular space"/>
    <property type="evidence" value="ECO:0007669"/>
    <property type="project" value="TreeGrafter"/>
</dbReference>
<dbReference type="Gene3D" id="2.10.90.10">
    <property type="entry name" value="Cystine-knot cytokines"/>
    <property type="match status" value="1"/>
</dbReference>
<dbReference type="Pfam" id="PF04692">
    <property type="entry name" value="PDGF_N"/>
    <property type="match status" value="1"/>
</dbReference>
<reference evidence="16" key="3">
    <citation type="submission" date="2025-09" db="UniProtKB">
        <authorList>
            <consortium name="Ensembl"/>
        </authorList>
    </citation>
    <scope>IDENTIFICATION</scope>
</reference>
<evidence type="ECO:0000259" key="15">
    <source>
        <dbReference type="PROSITE" id="PS50278"/>
    </source>
</evidence>
<dbReference type="GO" id="GO:0030335">
    <property type="term" value="P:positive regulation of cell migration"/>
    <property type="evidence" value="ECO:0007669"/>
    <property type="project" value="TreeGrafter"/>
</dbReference>
<dbReference type="InterPro" id="IPR006782">
    <property type="entry name" value="PDGF_N"/>
</dbReference>
<dbReference type="GeneTree" id="ENSGT00940000159039"/>
<dbReference type="Proteomes" id="UP000265120">
    <property type="component" value="Chromosome 17"/>
</dbReference>
<dbReference type="GO" id="GO:0048008">
    <property type="term" value="P:platelet-derived growth factor receptor signaling pathway"/>
    <property type="evidence" value="ECO:0007669"/>
    <property type="project" value="TreeGrafter"/>
</dbReference>
<evidence type="ECO:0000256" key="3">
    <source>
        <dbReference type="ARBA" id="ARBA00022473"/>
    </source>
</evidence>
<dbReference type="InterPro" id="IPR029034">
    <property type="entry name" value="Cystine-knot_cytokine"/>
</dbReference>
<evidence type="ECO:0000256" key="8">
    <source>
        <dbReference type="ARBA" id="ARBA00023180"/>
    </source>
</evidence>
<dbReference type="InterPro" id="IPR000072">
    <property type="entry name" value="PDGF/VEGF_dom"/>
</dbReference>
<evidence type="ECO:0000313" key="17">
    <source>
        <dbReference type="Proteomes" id="UP000265120"/>
    </source>
</evidence>
<dbReference type="PROSITE" id="PS00249">
    <property type="entry name" value="PDGF_1"/>
    <property type="match status" value="1"/>
</dbReference>
<dbReference type="SMART" id="SM00141">
    <property type="entry name" value="PDGF"/>
    <property type="match status" value="1"/>
</dbReference>
<reference evidence="16 17" key="1">
    <citation type="journal article" date="2014" name="Nat. Genet.">
        <title>Whole-genome sequence of a flatfish provides insights into ZW sex chromosome evolution and adaptation to a benthic lifestyle.</title>
        <authorList>
            <person name="Chen S."/>
            <person name="Zhang G."/>
            <person name="Shao C."/>
            <person name="Huang Q."/>
            <person name="Liu G."/>
            <person name="Zhang P."/>
            <person name="Song W."/>
            <person name="An N."/>
            <person name="Chalopin D."/>
            <person name="Volff J.N."/>
            <person name="Hong Y."/>
            <person name="Li Q."/>
            <person name="Sha Z."/>
            <person name="Zhou H."/>
            <person name="Xie M."/>
            <person name="Yu Q."/>
            <person name="Liu Y."/>
            <person name="Xiang H."/>
            <person name="Wang N."/>
            <person name="Wu K."/>
            <person name="Yang C."/>
            <person name="Zhou Q."/>
            <person name="Liao X."/>
            <person name="Yang L."/>
            <person name="Hu Q."/>
            <person name="Zhang J."/>
            <person name="Meng L."/>
            <person name="Jin L."/>
            <person name="Tian Y."/>
            <person name="Lian J."/>
            <person name="Yang J."/>
            <person name="Miao G."/>
            <person name="Liu S."/>
            <person name="Liang Z."/>
            <person name="Yan F."/>
            <person name="Li Y."/>
            <person name="Sun B."/>
            <person name="Zhang H."/>
            <person name="Zhang J."/>
            <person name="Zhu Y."/>
            <person name="Du M."/>
            <person name="Zhao Y."/>
            <person name="Schartl M."/>
            <person name="Tang Q."/>
            <person name="Wang J."/>
        </authorList>
    </citation>
    <scope>NUCLEOTIDE SEQUENCE</scope>
</reference>
<keyword evidence="7" id="KW-1015">Disulfide bond</keyword>
<reference evidence="16" key="2">
    <citation type="submission" date="2025-08" db="UniProtKB">
        <authorList>
            <consortium name="Ensembl"/>
        </authorList>
    </citation>
    <scope>IDENTIFICATION</scope>
</reference>
<evidence type="ECO:0000256" key="12">
    <source>
        <dbReference type="ARBA" id="ARBA00042479"/>
    </source>
</evidence>
<organism evidence="16 17">
    <name type="scientific">Cynoglossus semilaevis</name>
    <name type="common">Tongue sole</name>
    <dbReference type="NCBI Taxonomy" id="244447"/>
    <lineage>
        <taxon>Eukaryota</taxon>
        <taxon>Metazoa</taxon>
        <taxon>Chordata</taxon>
        <taxon>Craniata</taxon>
        <taxon>Vertebrata</taxon>
        <taxon>Euteleostomi</taxon>
        <taxon>Actinopterygii</taxon>
        <taxon>Neopterygii</taxon>
        <taxon>Teleostei</taxon>
        <taxon>Neoteleostei</taxon>
        <taxon>Acanthomorphata</taxon>
        <taxon>Carangaria</taxon>
        <taxon>Pleuronectiformes</taxon>
        <taxon>Pleuronectoidei</taxon>
        <taxon>Cynoglossidae</taxon>
        <taxon>Cynoglossinae</taxon>
        <taxon>Cynoglossus</taxon>
    </lineage>
</organism>
<feature type="domain" description="Platelet-derived growth factor (PDGF) family profile" evidence="15">
    <location>
        <begin position="76"/>
        <end position="172"/>
    </location>
</feature>
<evidence type="ECO:0000256" key="7">
    <source>
        <dbReference type="ARBA" id="ARBA00023157"/>
    </source>
</evidence>
<dbReference type="GO" id="GO:0008284">
    <property type="term" value="P:positive regulation of cell population proliferation"/>
    <property type="evidence" value="ECO:0007669"/>
    <property type="project" value="UniProtKB-ARBA"/>
</dbReference>
<keyword evidence="17" id="KW-1185">Reference proteome</keyword>
<name>A0A3P8W3F9_CYNSE</name>
<evidence type="ECO:0000256" key="6">
    <source>
        <dbReference type="ARBA" id="ARBA00023030"/>
    </source>
</evidence>
<dbReference type="GO" id="GO:0051781">
    <property type="term" value="P:positive regulation of cell division"/>
    <property type="evidence" value="ECO:0007669"/>
    <property type="project" value="UniProtKB-KW"/>
</dbReference>
<keyword evidence="3" id="KW-0217">Developmental protein</keyword>
<comment type="subcellular location">
    <subcellularLocation>
        <location evidence="1">Secreted</location>
    </subcellularLocation>
</comment>
<sequence length="206" mass="23588">FSAWTCIWKSAEVEFPQELIDRLSHSEIHSISDLQRLLEIDSVGKFCLLLLSSLDAVVEKWEGVGGINHLTEKCILEEAVPAVCKTRTVIYEIPRSQVDPTSANFLIWPPCVEVKRCTGCCNTSNMRCHPSRRHHRTVKVAKVEYVRRKPKLKEVFVRLEDHLECVCTSHHHHVVEHADAEISHRRAKGKKRKPNNLRASKDLLAT</sequence>
<accession>A0A3P8W3F9</accession>
<comment type="similarity">
    <text evidence="2 13">Belongs to the PDGF/VEGF growth factor family.</text>
</comment>
<evidence type="ECO:0000256" key="2">
    <source>
        <dbReference type="ARBA" id="ARBA00006686"/>
    </source>
</evidence>
<evidence type="ECO:0000256" key="4">
    <source>
        <dbReference type="ARBA" id="ARBA00022525"/>
    </source>
</evidence>
<evidence type="ECO:0000256" key="14">
    <source>
        <dbReference type="SAM" id="MobiDB-lite"/>
    </source>
</evidence>
<dbReference type="CDD" id="cd00135">
    <property type="entry name" value="PDGF"/>
    <property type="match status" value="1"/>
</dbReference>
<keyword evidence="5" id="KW-0732">Signal</keyword>
<evidence type="ECO:0000256" key="10">
    <source>
        <dbReference type="ARBA" id="ARBA00040278"/>
    </source>
</evidence>
<evidence type="ECO:0000256" key="9">
    <source>
        <dbReference type="ARBA" id="ARBA00023246"/>
    </source>
</evidence>
<evidence type="ECO:0000256" key="11">
    <source>
        <dbReference type="ARBA" id="ARBA00041285"/>
    </source>
</evidence>
<keyword evidence="6 13" id="KW-0339">Growth factor</keyword>
<dbReference type="SUPFAM" id="SSF57501">
    <property type="entry name" value="Cystine-knot cytokines"/>
    <property type="match status" value="1"/>
</dbReference>
<dbReference type="PANTHER" id="PTHR11633">
    <property type="entry name" value="PLATELET-DERIVED GROWTH FACTOR"/>
    <property type="match status" value="1"/>
</dbReference>
<dbReference type="Pfam" id="PF00341">
    <property type="entry name" value="PDGF"/>
    <property type="match status" value="1"/>
</dbReference>
<dbReference type="GO" id="GO:0051897">
    <property type="term" value="P:positive regulation of phosphatidylinositol 3-kinase/protein kinase B signal transduction"/>
    <property type="evidence" value="ECO:0007669"/>
    <property type="project" value="TreeGrafter"/>
</dbReference>
<evidence type="ECO:0000313" key="16">
    <source>
        <dbReference type="Ensembl" id="ENSCSEP00000022098.1"/>
    </source>
</evidence>
<dbReference type="AlphaFoldDB" id="A0A3P8W3F9"/>